<dbReference type="Proteomes" id="UP000284763">
    <property type="component" value="Unassembled WGS sequence"/>
</dbReference>
<reference evidence="1 2" key="1">
    <citation type="submission" date="2018-08" db="EMBL/GenBank/DDBJ databases">
        <title>The metabolism and importance of syntrophic acetate oxidation coupled to methane or sulfide production in haloalkaline environments.</title>
        <authorList>
            <person name="Timmers P.H.A."/>
            <person name="Vavourakis C.D."/>
            <person name="Sorokin D.Y."/>
            <person name="Sinninghe Damste J.S."/>
            <person name="Muyzer G."/>
            <person name="Stams A.J.M."/>
            <person name="Plugge C.M."/>
        </authorList>
    </citation>
    <scope>NUCLEOTIDE SEQUENCE [LARGE SCALE GENOMIC DNA]</scope>
    <source>
        <strain evidence="1">MSAO_Arc3</strain>
    </source>
</reference>
<evidence type="ECO:0000313" key="1">
    <source>
        <dbReference type="EMBL" id="RQD90717.1"/>
    </source>
</evidence>
<organism evidence="1 2">
    <name type="scientific">Methanosalsum natronophilum</name>
    <dbReference type="NCBI Taxonomy" id="768733"/>
    <lineage>
        <taxon>Archaea</taxon>
        <taxon>Methanobacteriati</taxon>
        <taxon>Methanobacteriota</taxon>
        <taxon>Stenosarchaea group</taxon>
        <taxon>Methanomicrobia</taxon>
        <taxon>Methanosarcinales</taxon>
        <taxon>Methanosarcinaceae</taxon>
        <taxon>Methanosalsum</taxon>
    </lineage>
</organism>
<name>A0A3R7XJ18_9EURY</name>
<proteinExistence type="predicted"/>
<dbReference type="EMBL" id="QZAB01000110">
    <property type="protein sequence ID" value="RQD90717.1"/>
    <property type="molecule type" value="Genomic_DNA"/>
</dbReference>
<evidence type="ECO:0000313" key="2">
    <source>
        <dbReference type="Proteomes" id="UP000284763"/>
    </source>
</evidence>
<sequence>MGDTMKYVALTGISENVIKELRNNVLLSIEIRNPKNFFSALKLNPGESVFLTSTSSEDVRKGTLGVISKVLKHQVSTHRLVQSNDMYYEERETTLIRLQLQPNCLGRVNKPYDNSIEQPTYVEAEILTCYDAR</sequence>
<dbReference type="Pfam" id="PF04322">
    <property type="entry name" value="DUF473"/>
    <property type="match status" value="1"/>
</dbReference>
<gene>
    <name evidence="1" type="ORF">D5R95_01655</name>
</gene>
<comment type="caution">
    <text evidence="1">The sequence shown here is derived from an EMBL/GenBank/DDBJ whole genome shotgun (WGS) entry which is preliminary data.</text>
</comment>
<accession>A0A3R7XJ18</accession>
<protein>
    <submittedName>
        <fullName evidence="1">DUF473 domain-containing protein</fullName>
    </submittedName>
</protein>
<dbReference type="InterPro" id="IPR007417">
    <property type="entry name" value="DUF473"/>
</dbReference>
<dbReference type="AlphaFoldDB" id="A0A3R7XJ18"/>